<dbReference type="InterPro" id="IPR036786">
    <property type="entry name" value="Ribosome_mat_SBDS_N_sf"/>
</dbReference>
<dbReference type="InterPro" id="IPR039100">
    <property type="entry name" value="Sdo1/SBDS-like"/>
</dbReference>
<dbReference type="EMBL" id="JASNQZ010000012">
    <property type="protein sequence ID" value="KAL0949230.1"/>
    <property type="molecule type" value="Genomic_DNA"/>
</dbReference>
<dbReference type="InterPro" id="IPR019783">
    <property type="entry name" value="SDO1/SBDS_N"/>
</dbReference>
<dbReference type="Pfam" id="PF01172">
    <property type="entry name" value="SBDS_N"/>
    <property type="match status" value="1"/>
</dbReference>
<protein>
    <recommendedName>
        <fullName evidence="2">Ribosome maturation protein SDO1/SBDS N-terminal domain-containing protein</fullName>
    </recommendedName>
</protein>
<dbReference type="PANTHER" id="PTHR10927">
    <property type="entry name" value="RIBOSOME MATURATION PROTEIN SBDS"/>
    <property type="match status" value="1"/>
</dbReference>
<name>A0ABR3J185_9AGAR</name>
<dbReference type="Gene3D" id="3.30.1250.10">
    <property type="entry name" value="Ribosome maturation protein SBDS, N-terminal domain"/>
    <property type="match status" value="1"/>
</dbReference>
<feature type="domain" description="Ribosome maturation protein SDO1/SBDS N-terminal" evidence="2">
    <location>
        <begin position="6"/>
        <end position="96"/>
    </location>
</feature>
<keyword evidence="4" id="KW-1185">Reference proteome</keyword>
<evidence type="ECO:0000313" key="3">
    <source>
        <dbReference type="EMBL" id="KAL0949230.1"/>
    </source>
</evidence>
<organism evidence="3 4">
    <name type="scientific">Hohenbuehelia grisea</name>
    <dbReference type="NCBI Taxonomy" id="104357"/>
    <lineage>
        <taxon>Eukaryota</taxon>
        <taxon>Fungi</taxon>
        <taxon>Dikarya</taxon>
        <taxon>Basidiomycota</taxon>
        <taxon>Agaricomycotina</taxon>
        <taxon>Agaricomycetes</taxon>
        <taxon>Agaricomycetidae</taxon>
        <taxon>Agaricales</taxon>
        <taxon>Pleurotineae</taxon>
        <taxon>Pleurotaceae</taxon>
        <taxon>Hohenbuehelia</taxon>
    </lineage>
</organism>
<evidence type="ECO:0000256" key="1">
    <source>
        <dbReference type="SAM" id="MobiDB-lite"/>
    </source>
</evidence>
<dbReference type="PANTHER" id="PTHR10927:SF2">
    <property type="entry name" value="RESTRICTION OF TELOMERE CAPPING PROTEIN 3"/>
    <property type="match status" value="1"/>
</dbReference>
<proteinExistence type="predicted"/>
<comment type="caution">
    <text evidence="3">The sequence shown here is derived from an EMBL/GenBank/DDBJ whole genome shotgun (WGS) entry which is preliminary data.</text>
</comment>
<dbReference type="Proteomes" id="UP001556367">
    <property type="component" value="Unassembled WGS sequence"/>
</dbReference>
<dbReference type="SUPFAM" id="SSF89895">
    <property type="entry name" value="FYSH domain"/>
    <property type="match status" value="1"/>
</dbReference>
<sequence>MAKSTTQVIYKPDPQATEEFLVIVNPEEFKKWKDGDTTIPLSQVVDSFQVFHSTTGHQGLLGQPSKQQLETVFETSKDDEVVKIILEKGKVQNAESIHSTFSTTNAGRGSIGVDSRGKGTHGI</sequence>
<gene>
    <name evidence="3" type="ORF">HGRIS_009309</name>
</gene>
<evidence type="ECO:0000259" key="2">
    <source>
        <dbReference type="Pfam" id="PF01172"/>
    </source>
</evidence>
<feature type="region of interest" description="Disordered" evidence="1">
    <location>
        <begin position="101"/>
        <end position="123"/>
    </location>
</feature>
<evidence type="ECO:0000313" key="4">
    <source>
        <dbReference type="Proteomes" id="UP001556367"/>
    </source>
</evidence>
<reference evidence="4" key="1">
    <citation type="submission" date="2024-06" db="EMBL/GenBank/DDBJ databases">
        <title>Multi-omics analyses provide insights into the biosynthesis of the anticancer antibiotic pleurotin in Hohenbuehelia grisea.</title>
        <authorList>
            <person name="Weaver J.A."/>
            <person name="Alberti F."/>
        </authorList>
    </citation>
    <scope>NUCLEOTIDE SEQUENCE [LARGE SCALE GENOMIC DNA]</scope>
    <source>
        <strain evidence="4">T-177</strain>
    </source>
</reference>
<accession>A0ABR3J185</accession>